<feature type="region of interest" description="Disordered" evidence="1">
    <location>
        <begin position="1"/>
        <end position="42"/>
    </location>
</feature>
<organism evidence="2 3">
    <name type="scientific">Triticum urartu</name>
    <name type="common">Red wild einkorn</name>
    <name type="synonym">Crithodium urartu</name>
    <dbReference type="NCBI Taxonomy" id="4572"/>
    <lineage>
        <taxon>Eukaryota</taxon>
        <taxon>Viridiplantae</taxon>
        <taxon>Streptophyta</taxon>
        <taxon>Embryophyta</taxon>
        <taxon>Tracheophyta</taxon>
        <taxon>Spermatophyta</taxon>
        <taxon>Magnoliopsida</taxon>
        <taxon>Liliopsida</taxon>
        <taxon>Poales</taxon>
        <taxon>Poaceae</taxon>
        <taxon>BOP clade</taxon>
        <taxon>Pooideae</taxon>
        <taxon>Triticodae</taxon>
        <taxon>Triticeae</taxon>
        <taxon>Triticinae</taxon>
        <taxon>Triticum</taxon>
    </lineage>
</organism>
<feature type="compositionally biased region" description="Low complexity" evidence="1">
    <location>
        <begin position="16"/>
        <end position="25"/>
    </location>
</feature>
<protein>
    <submittedName>
        <fullName evidence="2">Uncharacterized protein</fullName>
    </submittedName>
</protein>
<dbReference type="AlphaFoldDB" id="A0A8R7P5G5"/>
<dbReference type="Gramene" id="TuG1812G0100004079.01.T02">
    <property type="protein sequence ID" value="TuG1812G0100004079.01.T02.cds329178"/>
    <property type="gene ID" value="TuG1812G0100004079.01"/>
</dbReference>
<feature type="compositionally biased region" description="Polar residues" evidence="1">
    <location>
        <begin position="33"/>
        <end position="42"/>
    </location>
</feature>
<sequence>MPRFSSPPPPPPHPLPLSSALAPSRPDADLMNERTNPSLFPP</sequence>
<proteinExistence type="predicted"/>
<accession>A0A8R7P5G5</accession>
<dbReference type="EnsemblPlants" id="TuG1812G0100004079.01.T01">
    <property type="protein sequence ID" value="TuG1812G0100004079.01.T01.cds329178"/>
    <property type="gene ID" value="TuG1812G0100004079.01"/>
</dbReference>
<keyword evidence="3" id="KW-1185">Reference proteome</keyword>
<dbReference type="Gramene" id="TuG1812G0100004079.01.T01">
    <property type="protein sequence ID" value="TuG1812G0100004079.01.T01.cds329178"/>
    <property type="gene ID" value="TuG1812G0100004079.01"/>
</dbReference>
<dbReference type="EnsemblPlants" id="TuG1812G0100004079.01.T02">
    <property type="protein sequence ID" value="TuG1812G0100004079.01.T02.cds329178"/>
    <property type="gene ID" value="TuG1812G0100004079.01"/>
</dbReference>
<reference evidence="3" key="1">
    <citation type="journal article" date="2013" name="Nature">
        <title>Draft genome of the wheat A-genome progenitor Triticum urartu.</title>
        <authorList>
            <person name="Ling H.Q."/>
            <person name="Zhao S."/>
            <person name="Liu D."/>
            <person name="Wang J."/>
            <person name="Sun H."/>
            <person name="Zhang C."/>
            <person name="Fan H."/>
            <person name="Li D."/>
            <person name="Dong L."/>
            <person name="Tao Y."/>
            <person name="Gao C."/>
            <person name="Wu H."/>
            <person name="Li Y."/>
            <person name="Cui Y."/>
            <person name="Guo X."/>
            <person name="Zheng S."/>
            <person name="Wang B."/>
            <person name="Yu K."/>
            <person name="Liang Q."/>
            <person name="Yang W."/>
            <person name="Lou X."/>
            <person name="Chen J."/>
            <person name="Feng M."/>
            <person name="Jian J."/>
            <person name="Zhang X."/>
            <person name="Luo G."/>
            <person name="Jiang Y."/>
            <person name="Liu J."/>
            <person name="Wang Z."/>
            <person name="Sha Y."/>
            <person name="Zhang B."/>
            <person name="Wu H."/>
            <person name="Tang D."/>
            <person name="Shen Q."/>
            <person name="Xue P."/>
            <person name="Zou S."/>
            <person name="Wang X."/>
            <person name="Liu X."/>
            <person name="Wang F."/>
            <person name="Yang Y."/>
            <person name="An X."/>
            <person name="Dong Z."/>
            <person name="Zhang K."/>
            <person name="Zhang X."/>
            <person name="Luo M.C."/>
            <person name="Dvorak J."/>
            <person name="Tong Y."/>
            <person name="Wang J."/>
            <person name="Yang H."/>
            <person name="Li Z."/>
            <person name="Wang D."/>
            <person name="Zhang A."/>
            <person name="Wang J."/>
        </authorList>
    </citation>
    <scope>NUCLEOTIDE SEQUENCE</scope>
    <source>
        <strain evidence="3">cv. G1812</strain>
    </source>
</reference>
<evidence type="ECO:0000256" key="1">
    <source>
        <dbReference type="SAM" id="MobiDB-lite"/>
    </source>
</evidence>
<evidence type="ECO:0000313" key="3">
    <source>
        <dbReference type="Proteomes" id="UP000015106"/>
    </source>
</evidence>
<evidence type="ECO:0000313" key="2">
    <source>
        <dbReference type="EnsemblPlants" id="TuG1812G0100004079.01.T01.cds329178"/>
    </source>
</evidence>
<name>A0A8R7P5G5_TRIUA</name>
<reference evidence="2" key="3">
    <citation type="submission" date="2022-06" db="UniProtKB">
        <authorList>
            <consortium name="EnsemblPlants"/>
        </authorList>
    </citation>
    <scope>IDENTIFICATION</scope>
</reference>
<reference evidence="2" key="2">
    <citation type="submission" date="2018-03" db="EMBL/GenBank/DDBJ databases">
        <title>The Triticum urartu genome reveals the dynamic nature of wheat genome evolution.</title>
        <authorList>
            <person name="Ling H."/>
            <person name="Ma B."/>
            <person name="Shi X."/>
            <person name="Liu H."/>
            <person name="Dong L."/>
            <person name="Sun H."/>
            <person name="Cao Y."/>
            <person name="Gao Q."/>
            <person name="Zheng S."/>
            <person name="Li Y."/>
            <person name="Yu Y."/>
            <person name="Du H."/>
            <person name="Qi M."/>
            <person name="Li Y."/>
            <person name="Yu H."/>
            <person name="Cui Y."/>
            <person name="Wang N."/>
            <person name="Chen C."/>
            <person name="Wu H."/>
            <person name="Zhao Y."/>
            <person name="Zhang J."/>
            <person name="Li Y."/>
            <person name="Zhou W."/>
            <person name="Zhang B."/>
            <person name="Hu W."/>
            <person name="Eijk M."/>
            <person name="Tang J."/>
            <person name="Witsenboer H."/>
            <person name="Zhao S."/>
            <person name="Li Z."/>
            <person name="Zhang A."/>
            <person name="Wang D."/>
            <person name="Liang C."/>
        </authorList>
    </citation>
    <scope>NUCLEOTIDE SEQUENCE [LARGE SCALE GENOMIC DNA]</scope>
    <source>
        <strain evidence="2">cv. G1812</strain>
    </source>
</reference>
<dbReference type="Proteomes" id="UP000015106">
    <property type="component" value="Chromosome 1"/>
</dbReference>
<feature type="compositionally biased region" description="Pro residues" evidence="1">
    <location>
        <begin position="1"/>
        <end position="15"/>
    </location>
</feature>